<reference evidence="2" key="1">
    <citation type="journal article" date="2017" name="Nat. Commun.">
        <title>The asparagus genome sheds light on the origin and evolution of a young Y chromosome.</title>
        <authorList>
            <person name="Harkess A."/>
            <person name="Zhou J."/>
            <person name="Xu C."/>
            <person name="Bowers J.E."/>
            <person name="Van der Hulst R."/>
            <person name="Ayyampalayam S."/>
            <person name="Mercati F."/>
            <person name="Riccardi P."/>
            <person name="McKain M.R."/>
            <person name="Kakrana A."/>
            <person name="Tang H."/>
            <person name="Ray J."/>
            <person name="Groenendijk J."/>
            <person name="Arikit S."/>
            <person name="Mathioni S.M."/>
            <person name="Nakano M."/>
            <person name="Shan H."/>
            <person name="Telgmann-Rauber A."/>
            <person name="Kanno A."/>
            <person name="Yue Z."/>
            <person name="Chen H."/>
            <person name="Li W."/>
            <person name="Chen Y."/>
            <person name="Xu X."/>
            <person name="Zhang Y."/>
            <person name="Luo S."/>
            <person name="Chen H."/>
            <person name="Gao J."/>
            <person name="Mao Z."/>
            <person name="Pires J.C."/>
            <person name="Luo M."/>
            <person name="Kudrna D."/>
            <person name="Wing R.A."/>
            <person name="Meyers B.C."/>
            <person name="Yi K."/>
            <person name="Kong H."/>
            <person name="Lavrijsen P."/>
            <person name="Sunseri F."/>
            <person name="Falavigna A."/>
            <person name="Ye Y."/>
            <person name="Leebens-Mack J.H."/>
            <person name="Chen G."/>
        </authorList>
    </citation>
    <scope>NUCLEOTIDE SEQUENCE [LARGE SCALE GENOMIC DNA]</scope>
    <source>
        <strain evidence="2">cv. DH0086</strain>
    </source>
</reference>
<protein>
    <recommendedName>
        <fullName evidence="3">COI1 F-box domain-containing protein</fullName>
    </recommendedName>
</protein>
<dbReference type="Proteomes" id="UP000243459">
    <property type="component" value="Chromosome 9"/>
</dbReference>
<proteinExistence type="predicted"/>
<dbReference type="SUPFAM" id="SSF52047">
    <property type="entry name" value="RNI-like"/>
    <property type="match status" value="1"/>
</dbReference>
<dbReference type="PANTHER" id="PTHR13318">
    <property type="entry name" value="PARTNER OF PAIRED, ISOFORM B-RELATED"/>
    <property type="match status" value="1"/>
</dbReference>
<dbReference type="Gene3D" id="3.80.10.10">
    <property type="entry name" value="Ribonuclease Inhibitor"/>
    <property type="match status" value="1"/>
</dbReference>
<dbReference type="OMA" id="MERETMD"/>
<sequence length="381" mass="42085">MDPNLGSTSDINLSNDCLLNIYEKIQGSRDRNSFGLTCRHWLQVQNLAVKSLIFHFSDNPKVYRLYASYLPRLLTRFPNLSSISVAGCTELPDSELIRIRDCGSKLRSLALYCCFGITDNGLSLVSAGCPNLVSVTLYRCNITDPGLESLATSCHSLENLNLSYCTLITDHGISILSRECNKLHAVMISYCRSITGTGFRGCSPTLSYLEADSCVLSPEGLSGVVRGGGLEYLNLSNLRYWNGVDGLGAIGDGFATSLRFLNLRMCRFVSDDSVVAIAKGCPLLEEWSLAVCHEVRTTGWAAIGSDCKSLKVLHVNRCRNFCDRGLQSLRDGCSQLRLLYMHGCRRVSCLGFEIFSMLRQDVEVRNDERMSVGPCIDDLFA</sequence>
<evidence type="ECO:0000313" key="2">
    <source>
        <dbReference type="Proteomes" id="UP000243459"/>
    </source>
</evidence>
<dbReference type="Gramene" id="ONK57869">
    <property type="protein sequence ID" value="ONK57869"/>
    <property type="gene ID" value="A4U43_C09F5040"/>
</dbReference>
<dbReference type="AlphaFoldDB" id="A0A5P1E5Y0"/>
<accession>A0A5P1E5Y0</accession>
<gene>
    <name evidence="1" type="ORF">A4U43_C09F5040</name>
</gene>
<dbReference type="CDD" id="cd22159">
    <property type="entry name" value="F-box_AtTIR1-like"/>
    <property type="match status" value="1"/>
</dbReference>
<dbReference type="InterPro" id="IPR001611">
    <property type="entry name" value="Leu-rich_rpt"/>
</dbReference>
<keyword evidence="2" id="KW-1185">Reference proteome</keyword>
<organism evidence="1 2">
    <name type="scientific">Asparagus officinalis</name>
    <name type="common">Garden asparagus</name>
    <dbReference type="NCBI Taxonomy" id="4686"/>
    <lineage>
        <taxon>Eukaryota</taxon>
        <taxon>Viridiplantae</taxon>
        <taxon>Streptophyta</taxon>
        <taxon>Embryophyta</taxon>
        <taxon>Tracheophyta</taxon>
        <taxon>Spermatophyta</taxon>
        <taxon>Magnoliopsida</taxon>
        <taxon>Liliopsida</taxon>
        <taxon>Asparagales</taxon>
        <taxon>Asparagaceae</taxon>
        <taxon>Asparagoideae</taxon>
        <taxon>Asparagus</taxon>
    </lineage>
</organism>
<dbReference type="InterPro" id="IPR006553">
    <property type="entry name" value="Leu-rich_rpt_Cys-con_subtyp"/>
</dbReference>
<name>A0A5P1E5Y0_ASPOF</name>
<dbReference type="Pfam" id="PF13516">
    <property type="entry name" value="LRR_6"/>
    <property type="match status" value="3"/>
</dbReference>
<evidence type="ECO:0000313" key="1">
    <source>
        <dbReference type="EMBL" id="ONK57869.1"/>
    </source>
</evidence>
<dbReference type="GO" id="GO:0019005">
    <property type="term" value="C:SCF ubiquitin ligase complex"/>
    <property type="evidence" value="ECO:0007669"/>
    <property type="project" value="TreeGrafter"/>
</dbReference>
<dbReference type="OrthoDB" id="550575at2759"/>
<evidence type="ECO:0008006" key="3">
    <source>
        <dbReference type="Google" id="ProtNLM"/>
    </source>
</evidence>
<dbReference type="PANTHER" id="PTHR13318:SF95">
    <property type="entry name" value="F-BOX PROTEIN YLR352W"/>
    <property type="match status" value="1"/>
</dbReference>
<dbReference type="SMART" id="SM00367">
    <property type="entry name" value="LRR_CC"/>
    <property type="match status" value="8"/>
</dbReference>
<dbReference type="InterPro" id="IPR032675">
    <property type="entry name" value="LRR_dom_sf"/>
</dbReference>
<dbReference type="GO" id="GO:0031146">
    <property type="term" value="P:SCF-dependent proteasomal ubiquitin-dependent protein catabolic process"/>
    <property type="evidence" value="ECO:0007669"/>
    <property type="project" value="TreeGrafter"/>
</dbReference>
<dbReference type="EMBL" id="CM007389">
    <property type="protein sequence ID" value="ONK57869.1"/>
    <property type="molecule type" value="Genomic_DNA"/>
</dbReference>